<protein>
    <submittedName>
        <fullName evidence="1">Uncharacterized protein</fullName>
    </submittedName>
</protein>
<proteinExistence type="predicted"/>
<keyword evidence="2" id="KW-1185">Reference proteome</keyword>
<evidence type="ECO:0000313" key="1">
    <source>
        <dbReference type="EMBL" id="GAA3560340.1"/>
    </source>
</evidence>
<comment type="caution">
    <text evidence="1">The sequence shown here is derived from an EMBL/GenBank/DDBJ whole genome shotgun (WGS) entry which is preliminary data.</text>
</comment>
<evidence type="ECO:0000313" key="2">
    <source>
        <dbReference type="Proteomes" id="UP001500954"/>
    </source>
</evidence>
<organism evidence="1 2">
    <name type="scientific">Snuella lapsa</name>
    <dbReference type="NCBI Taxonomy" id="870481"/>
    <lineage>
        <taxon>Bacteria</taxon>
        <taxon>Pseudomonadati</taxon>
        <taxon>Bacteroidota</taxon>
        <taxon>Flavobacteriia</taxon>
        <taxon>Flavobacteriales</taxon>
        <taxon>Flavobacteriaceae</taxon>
        <taxon>Snuella</taxon>
    </lineage>
</organism>
<dbReference type="EMBL" id="BAABCY010000027">
    <property type="protein sequence ID" value="GAA3560340.1"/>
    <property type="molecule type" value="Genomic_DNA"/>
</dbReference>
<gene>
    <name evidence="1" type="ORF">GCM10022395_08930</name>
</gene>
<name>A0ABP6X3E4_9FLAO</name>
<sequence length="94" mass="10637">MLQPVTLRNTIYYQASFLVKSNEDLISQISNLLEVCALALDGNGMLLSPSNQNVTKEDSVCRVLEMVLNLLPDAQMHYLDKLTEKFSEMETKID</sequence>
<reference evidence="2" key="1">
    <citation type="journal article" date="2019" name="Int. J. Syst. Evol. Microbiol.">
        <title>The Global Catalogue of Microorganisms (GCM) 10K type strain sequencing project: providing services to taxonomists for standard genome sequencing and annotation.</title>
        <authorList>
            <consortium name="The Broad Institute Genomics Platform"/>
            <consortium name="The Broad Institute Genome Sequencing Center for Infectious Disease"/>
            <person name="Wu L."/>
            <person name="Ma J."/>
        </authorList>
    </citation>
    <scope>NUCLEOTIDE SEQUENCE [LARGE SCALE GENOMIC DNA]</scope>
    <source>
        <strain evidence="2">JCM 17111</strain>
    </source>
</reference>
<accession>A0ABP6X3E4</accession>
<dbReference type="Proteomes" id="UP001500954">
    <property type="component" value="Unassembled WGS sequence"/>
</dbReference>